<dbReference type="InterPro" id="IPR050158">
    <property type="entry name" value="Ubiquitin_ubiquitin-like"/>
</dbReference>
<feature type="region of interest" description="Disordered" evidence="1">
    <location>
        <begin position="138"/>
        <end position="165"/>
    </location>
</feature>
<protein>
    <submittedName>
        <fullName evidence="3">Ubiquitin family protein</fullName>
    </submittedName>
</protein>
<reference evidence="3" key="2">
    <citation type="submission" date="2021-04" db="EMBL/GenBank/DDBJ databases">
        <authorList>
            <person name="Podell S."/>
        </authorList>
    </citation>
    <scope>NUCLEOTIDE SEQUENCE</scope>
    <source>
        <strain evidence="3">Hildebrandi</strain>
    </source>
</reference>
<proteinExistence type="predicted"/>
<organism evidence="3 4">
    <name type="scientific">Nitzschia inconspicua</name>
    <dbReference type="NCBI Taxonomy" id="303405"/>
    <lineage>
        <taxon>Eukaryota</taxon>
        <taxon>Sar</taxon>
        <taxon>Stramenopiles</taxon>
        <taxon>Ochrophyta</taxon>
        <taxon>Bacillariophyta</taxon>
        <taxon>Bacillariophyceae</taxon>
        <taxon>Bacillariophycidae</taxon>
        <taxon>Bacillariales</taxon>
        <taxon>Bacillariaceae</taxon>
        <taxon>Nitzschia</taxon>
    </lineage>
</organism>
<feature type="compositionally biased region" description="Basic residues" evidence="1">
    <location>
        <begin position="143"/>
        <end position="156"/>
    </location>
</feature>
<dbReference type="SMART" id="SM00213">
    <property type="entry name" value="UBQ"/>
    <property type="match status" value="1"/>
</dbReference>
<evidence type="ECO:0000313" key="4">
    <source>
        <dbReference type="Proteomes" id="UP000693970"/>
    </source>
</evidence>
<dbReference type="InterPro" id="IPR000626">
    <property type="entry name" value="Ubiquitin-like_dom"/>
</dbReference>
<dbReference type="Proteomes" id="UP000693970">
    <property type="component" value="Unassembled WGS sequence"/>
</dbReference>
<dbReference type="PANTHER" id="PTHR10666">
    <property type="entry name" value="UBIQUITIN"/>
    <property type="match status" value="1"/>
</dbReference>
<feature type="domain" description="Ubiquitin-like" evidence="2">
    <location>
        <begin position="1"/>
        <end position="42"/>
    </location>
</feature>
<dbReference type="PROSITE" id="PS50053">
    <property type="entry name" value="UBIQUITIN_2"/>
    <property type="match status" value="2"/>
</dbReference>
<comment type="caution">
    <text evidence="3">The sequence shown here is derived from an EMBL/GenBank/DDBJ whole genome shotgun (WGS) entry which is preliminary data.</text>
</comment>
<evidence type="ECO:0000256" key="1">
    <source>
        <dbReference type="SAM" id="MobiDB-lite"/>
    </source>
</evidence>
<name>A0A9K3Q4T1_9STRA</name>
<reference evidence="3" key="1">
    <citation type="journal article" date="2021" name="Sci. Rep.">
        <title>Diploid genomic architecture of Nitzschia inconspicua, an elite biomass production diatom.</title>
        <authorList>
            <person name="Oliver A."/>
            <person name="Podell S."/>
            <person name="Pinowska A."/>
            <person name="Traller J.C."/>
            <person name="Smith S.R."/>
            <person name="McClure R."/>
            <person name="Beliaev A."/>
            <person name="Bohutskyi P."/>
            <person name="Hill E.A."/>
            <person name="Rabines A."/>
            <person name="Zheng H."/>
            <person name="Allen L.Z."/>
            <person name="Kuo A."/>
            <person name="Grigoriev I.V."/>
            <person name="Allen A.E."/>
            <person name="Hazlebeck D."/>
            <person name="Allen E.E."/>
        </authorList>
    </citation>
    <scope>NUCLEOTIDE SEQUENCE</scope>
    <source>
        <strain evidence="3">Hildebrandi</strain>
    </source>
</reference>
<feature type="domain" description="Ubiquitin-like" evidence="2">
    <location>
        <begin position="45"/>
        <end position="114"/>
    </location>
</feature>
<accession>A0A9K3Q4T1</accession>
<evidence type="ECO:0000313" key="3">
    <source>
        <dbReference type="EMBL" id="KAG7368339.1"/>
    </source>
</evidence>
<dbReference type="EMBL" id="JAGRRH010000006">
    <property type="protein sequence ID" value="KAG7368339.1"/>
    <property type="molecule type" value="Genomic_DNA"/>
</dbReference>
<keyword evidence="4" id="KW-1185">Reference proteome</keyword>
<dbReference type="Pfam" id="PF00240">
    <property type="entry name" value="ubiquitin"/>
    <property type="match status" value="2"/>
</dbReference>
<evidence type="ECO:0000259" key="2">
    <source>
        <dbReference type="PROSITE" id="PS50053"/>
    </source>
</evidence>
<gene>
    <name evidence="3" type="ORF">IV203_031082</name>
</gene>
<sequence>MIQDIEGTPIDQQFLSLGSKHLKDEGRTLSSYNIKHGSTLKLEKMKIFIQSPTGKFPLHVSPVTTMEELKHMIDQKTSISPRNQVIHFRDSTIGDDNQATISDCGIQHRDTLQVEDTGAKDDPEYMVQVSEYRDAFSYVPSPKKNKSPRAGRKVPRNKASSLGGTSFGNFFETSKMADREAGTWTHTLSHS</sequence>
<dbReference type="OrthoDB" id="1885901at2759"/>
<dbReference type="AlphaFoldDB" id="A0A9K3Q4T1"/>